<dbReference type="Proteomes" id="UP000537130">
    <property type="component" value="Unassembled WGS sequence"/>
</dbReference>
<evidence type="ECO:0000313" key="1">
    <source>
        <dbReference type="EMBL" id="MBB3048711.1"/>
    </source>
</evidence>
<accession>A0A7W4W757</accession>
<dbReference type="EMBL" id="JACHWY010000003">
    <property type="protein sequence ID" value="MBB3048711.1"/>
    <property type="molecule type" value="Genomic_DNA"/>
</dbReference>
<name>A0A7W4W757_9GAMM</name>
<evidence type="ECO:0000313" key="2">
    <source>
        <dbReference type="Proteomes" id="UP000537130"/>
    </source>
</evidence>
<comment type="caution">
    <text evidence="1">The sequence shown here is derived from an EMBL/GenBank/DDBJ whole genome shotgun (WGS) entry which is preliminary data.</text>
</comment>
<protein>
    <submittedName>
        <fullName evidence="1">Uncharacterized protein</fullName>
    </submittedName>
</protein>
<dbReference type="AlphaFoldDB" id="A0A7W4W757"/>
<keyword evidence="2" id="KW-1185">Reference proteome</keyword>
<organism evidence="1 2">
    <name type="scientific">Litorivivens lipolytica</name>
    <dbReference type="NCBI Taxonomy" id="1524264"/>
    <lineage>
        <taxon>Bacteria</taxon>
        <taxon>Pseudomonadati</taxon>
        <taxon>Pseudomonadota</taxon>
        <taxon>Gammaproteobacteria</taxon>
        <taxon>Litorivivens</taxon>
    </lineage>
</organism>
<dbReference type="RefSeq" id="WP_183411480.1">
    <property type="nucleotide sequence ID" value="NZ_JACHWY010000003.1"/>
</dbReference>
<proteinExistence type="predicted"/>
<gene>
    <name evidence="1" type="ORF">FHR99_002985</name>
</gene>
<reference evidence="1 2" key="1">
    <citation type="submission" date="2020-08" db="EMBL/GenBank/DDBJ databases">
        <title>Genomic Encyclopedia of Type Strains, Phase III (KMG-III): the genomes of soil and plant-associated and newly described type strains.</title>
        <authorList>
            <person name="Whitman W."/>
        </authorList>
    </citation>
    <scope>NUCLEOTIDE SEQUENCE [LARGE SCALE GENOMIC DNA]</scope>
    <source>
        <strain evidence="1 2">CECT 8654</strain>
    </source>
</reference>
<sequence>MYLFSINATSSKDQGEFKAGEECPFIVYINFLDLFGAEQLAKLYLMKEGFRDATIVKRRFIKLDGKPHQDPQIQEAQKKGYCLQVFSAH</sequence>